<dbReference type="EMBL" id="KK112598">
    <property type="protein sequence ID" value="KFM58052.1"/>
    <property type="molecule type" value="Genomic_DNA"/>
</dbReference>
<dbReference type="Proteomes" id="UP000054359">
    <property type="component" value="Unassembled WGS sequence"/>
</dbReference>
<evidence type="ECO:0000313" key="1">
    <source>
        <dbReference type="EMBL" id="KFM58052.1"/>
    </source>
</evidence>
<feature type="non-terminal residue" evidence="1">
    <location>
        <position position="44"/>
    </location>
</feature>
<name>A0A087SYW3_STEMI</name>
<organism evidence="1 2">
    <name type="scientific">Stegodyphus mimosarum</name>
    <name type="common">African social velvet spider</name>
    <dbReference type="NCBI Taxonomy" id="407821"/>
    <lineage>
        <taxon>Eukaryota</taxon>
        <taxon>Metazoa</taxon>
        <taxon>Ecdysozoa</taxon>
        <taxon>Arthropoda</taxon>
        <taxon>Chelicerata</taxon>
        <taxon>Arachnida</taxon>
        <taxon>Araneae</taxon>
        <taxon>Araneomorphae</taxon>
        <taxon>Entelegynae</taxon>
        <taxon>Eresoidea</taxon>
        <taxon>Eresidae</taxon>
        <taxon>Stegodyphus</taxon>
    </lineage>
</organism>
<evidence type="ECO:0000313" key="2">
    <source>
        <dbReference type="Proteomes" id="UP000054359"/>
    </source>
</evidence>
<proteinExistence type="predicted"/>
<accession>A0A087SYW3</accession>
<sequence>MDPFLVFSSKCIMALRISGIKSRVIRRTESSVSSFFAAEEKSAF</sequence>
<dbReference type="AlphaFoldDB" id="A0A087SYW3"/>
<protein>
    <submittedName>
        <fullName evidence="1">Uncharacterized protein</fullName>
    </submittedName>
</protein>
<gene>
    <name evidence="1" type="ORF">X975_19211</name>
</gene>
<keyword evidence="2" id="KW-1185">Reference proteome</keyword>
<reference evidence="1 2" key="1">
    <citation type="submission" date="2013-11" db="EMBL/GenBank/DDBJ databases">
        <title>Genome sequencing of Stegodyphus mimosarum.</title>
        <authorList>
            <person name="Bechsgaard J."/>
        </authorList>
    </citation>
    <scope>NUCLEOTIDE SEQUENCE [LARGE SCALE GENOMIC DNA]</scope>
</reference>